<evidence type="ECO:0000313" key="2">
    <source>
        <dbReference type="EMBL" id="GBP14652.1"/>
    </source>
</evidence>
<keyword evidence="3" id="KW-1185">Reference proteome</keyword>
<dbReference type="AlphaFoldDB" id="A0A4C1TJG2"/>
<organism evidence="2 3">
    <name type="scientific">Eumeta variegata</name>
    <name type="common">Bagworm moth</name>
    <name type="synonym">Eumeta japonica</name>
    <dbReference type="NCBI Taxonomy" id="151549"/>
    <lineage>
        <taxon>Eukaryota</taxon>
        <taxon>Metazoa</taxon>
        <taxon>Ecdysozoa</taxon>
        <taxon>Arthropoda</taxon>
        <taxon>Hexapoda</taxon>
        <taxon>Insecta</taxon>
        <taxon>Pterygota</taxon>
        <taxon>Neoptera</taxon>
        <taxon>Endopterygota</taxon>
        <taxon>Lepidoptera</taxon>
        <taxon>Glossata</taxon>
        <taxon>Ditrysia</taxon>
        <taxon>Tineoidea</taxon>
        <taxon>Psychidae</taxon>
        <taxon>Oiketicinae</taxon>
        <taxon>Eumeta</taxon>
    </lineage>
</organism>
<evidence type="ECO:0000313" key="3">
    <source>
        <dbReference type="Proteomes" id="UP000299102"/>
    </source>
</evidence>
<feature type="compositionally biased region" description="Low complexity" evidence="1">
    <location>
        <begin position="33"/>
        <end position="54"/>
    </location>
</feature>
<reference evidence="2 3" key="1">
    <citation type="journal article" date="2019" name="Commun. Biol.">
        <title>The bagworm genome reveals a unique fibroin gene that provides high tensile strength.</title>
        <authorList>
            <person name="Kono N."/>
            <person name="Nakamura H."/>
            <person name="Ohtoshi R."/>
            <person name="Tomita M."/>
            <person name="Numata K."/>
            <person name="Arakawa K."/>
        </authorList>
    </citation>
    <scope>NUCLEOTIDE SEQUENCE [LARGE SCALE GENOMIC DNA]</scope>
</reference>
<gene>
    <name evidence="2" type="ORF">EVAR_101557_1</name>
</gene>
<sequence>MNMHAMPQQQMGGVGNITGPVGPPNPMMQQGVSPLMQSSPQQPPVGQQMVPQQQLAGKCLKTHKVNNNNNISSSSSSQRKLTIYLKLKVYLCR</sequence>
<dbReference type="OrthoDB" id="6366949at2759"/>
<protein>
    <submittedName>
        <fullName evidence="2">Uncharacterized protein</fullName>
    </submittedName>
</protein>
<dbReference type="Proteomes" id="UP000299102">
    <property type="component" value="Unassembled WGS sequence"/>
</dbReference>
<proteinExistence type="predicted"/>
<name>A0A4C1TJG2_EUMVA</name>
<dbReference type="EMBL" id="BGZK01005580">
    <property type="protein sequence ID" value="GBP14652.1"/>
    <property type="molecule type" value="Genomic_DNA"/>
</dbReference>
<comment type="caution">
    <text evidence="2">The sequence shown here is derived from an EMBL/GenBank/DDBJ whole genome shotgun (WGS) entry which is preliminary data.</text>
</comment>
<feature type="region of interest" description="Disordered" evidence="1">
    <location>
        <begin position="1"/>
        <end position="54"/>
    </location>
</feature>
<accession>A0A4C1TJG2</accession>
<evidence type="ECO:0000256" key="1">
    <source>
        <dbReference type="SAM" id="MobiDB-lite"/>
    </source>
</evidence>